<reference evidence="10 11" key="1">
    <citation type="submission" date="2017-03" db="EMBL/GenBank/DDBJ databases">
        <title>Genomes of endolithic fungi from Antarctica.</title>
        <authorList>
            <person name="Coleine C."/>
            <person name="Masonjones S."/>
            <person name="Stajich J.E."/>
        </authorList>
    </citation>
    <scope>NUCLEOTIDE SEQUENCE [LARGE SCALE GENOMIC DNA]</scope>
    <source>
        <strain evidence="10 11">CCFEE 5187</strain>
    </source>
</reference>
<proteinExistence type="inferred from homology"/>
<comment type="similarity">
    <text evidence="2">Belongs to the Ca(2+):cation antiporter (CaCA) (TC 2.A.19) family. SLC24A subfamily.</text>
</comment>
<dbReference type="InterPro" id="IPR004481">
    <property type="entry name" value="K/Na/Ca-exchanger"/>
</dbReference>
<comment type="subcellular location">
    <subcellularLocation>
        <location evidence="1">Membrane</location>
        <topology evidence="1">Multi-pass membrane protein</topology>
    </subcellularLocation>
</comment>
<gene>
    <name evidence="10" type="ORF">B0A49_03372</name>
</gene>
<feature type="transmembrane region" description="Helical" evidence="8">
    <location>
        <begin position="288"/>
        <end position="312"/>
    </location>
</feature>
<dbReference type="InterPro" id="IPR004837">
    <property type="entry name" value="NaCa_Exmemb"/>
</dbReference>
<keyword evidence="6 8" id="KW-0472">Membrane</keyword>
<evidence type="ECO:0000256" key="4">
    <source>
        <dbReference type="ARBA" id="ARBA00022692"/>
    </source>
</evidence>
<evidence type="ECO:0000256" key="1">
    <source>
        <dbReference type="ARBA" id="ARBA00004141"/>
    </source>
</evidence>
<keyword evidence="5 8" id="KW-1133">Transmembrane helix</keyword>
<dbReference type="Pfam" id="PF01699">
    <property type="entry name" value="Na_Ca_ex"/>
    <property type="match status" value="2"/>
</dbReference>
<feature type="transmembrane region" description="Helical" evidence="8">
    <location>
        <begin position="72"/>
        <end position="95"/>
    </location>
</feature>
<evidence type="ECO:0000256" key="2">
    <source>
        <dbReference type="ARBA" id="ARBA00005364"/>
    </source>
</evidence>
<evidence type="ECO:0000313" key="11">
    <source>
        <dbReference type="Proteomes" id="UP000308768"/>
    </source>
</evidence>
<dbReference type="STRING" id="331657.A0A4U0XA54"/>
<dbReference type="GO" id="GO:0008273">
    <property type="term" value="F:calcium, potassium:sodium antiporter activity"/>
    <property type="evidence" value="ECO:0007669"/>
    <property type="project" value="TreeGrafter"/>
</dbReference>
<feature type="transmembrane region" description="Helical" evidence="8">
    <location>
        <begin position="257"/>
        <end position="276"/>
    </location>
</feature>
<dbReference type="OrthoDB" id="2127281at2759"/>
<feature type="domain" description="Sodium/calcium exchanger membrane region" evidence="9">
    <location>
        <begin position="229"/>
        <end position="365"/>
    </location>
</feature>
<feature type="transmembrane region" description="Helical" evidence="8">
    <location>
        <begin position="324"/>
        <end position="344"/>
    </location>
</feature>
<feature type="compositionally biased region" description="Basic and acidic residues" evidence="7">
    <location>
        <begin position="181"/>
        <end position="192"/>
    </location>
</feature>
<feature type="region of interest" description="Disordered" evidence="7">
    <location>
        <begin position="162"/>
        <end position="220"/>
    </location>
</feature>
<evidence type="ECO:0000256" key="7">
    <source>
        <dbReference type="SAM" id="MobiDB-lite"/>
    </source>
</evidence>
<evidence type="ECO:0000313" key="10">
    <source>
        <dbReference type="EMBL" id="TKA72043.1"/>
    </source>
</evidence>
<dbReference type="EMBL" id="NAJN01000526">
    <property type="protein sequence ID" value="TKA72043.1"/>
    <property type="molecule type" value="Genomic_DNA"/>
</dbReference>
<dbReference type="Gene3D" id="1.20.1420.30">
    <property type="entry name" value="NCX, central ion-binding region"/>
    <property type="match status" value="2"/>
</dbReference>
<protein>
    <recommendedName>
        <fullName evidence="9">Sodium/calcium exchanger membrane region domain-containing protein</fullName>
    </recommendedName>
</protein>
<dbReference type="GO" id="GO:0006874">
    <property type="term" value="P:intracellular calcium ion homeostasis"/>
    <property type="evidence" value="ECO:0007669"/>
    <property type="project" value="TreeGrafter"/>
</dbReference>
<dbReference type="InterPro" id="IPR044880">
    <property type="entry name" value="NCX_ion-bd_dom_sf"/>
</dbReference>
<dbReference type="Proteomes" id="UP000308768">
    <property type="component" value="Unassembled WGS sequence"/>
</dbReference>
<dbReference type="AlphaFoldDB" id="A0A4U0XA54"/>
<evidence type="ECO:0000256" key="8">
    <source>
        <dbReference type="SAM" id="Phobius"/>
    </source>
</evidence>
<name>A0A4U0XA54_9PEZI</name>
<feature type="transmembrane region" description="Helical" evidence="8">
    <location>
        <begin position="107"/>
        <end position="125"/>
    </location>
</feature>
<accession>A0A4U0XA54</accession>
<sequence length="377" mass="39293">MDLDKLVFNVAAFVAGLFVLEFGADKFVDHTATVARRLGVSQTLVALLTAGAEWEELAVVIAAVAQKKPSLALGNVIGSTVSNILGAFSLGLLFTSRPITFDRSSRVYSALLLVLTTAVVPILWFAKGPTANKIAGALLVAAFVLYAVSVGVAIYKGALAPPEGSDSDSADSDSEDGDDGVSDRSRDSENPRPAHPNGHAPTETSALLPPPKHPHSRPRPHPRSLVYHILQLALGFAALSLSGYILSHTAIAITTSLHLSGTVFGITILSFATTLPEKLVAVVSARRGYGGIVVANTAGSNVFLLTLCLGVVGLSGGEGMAGGVVPFELAVTWVSAALFCAIVYGNLGRWAGAALLAAYVAFIVLEFTLFRRQGGRY</sequence>
<dbReference type="GO" id="GO:0005262">
    <property type="term" value="F:calcium channel activity"/>
    <property type="evidence" value="ECO:0007669"/>
    <property type="project" value="TreeGrafter"/>
</dbReference>
<evidence type="ECO:0000256" key="3">
    <source>
        <dbReference type="ARBA" id="ARBA00022449"/>
    </source>
</evidence>
<keyword evidence="11" id="KW-1185">Reference proteome</keyword>
<feature type="transmembrane region" description="Helical" evidence="8">
    <location>
        <begin position="350"/>
        <end position="370"/>
    </location>
</feature>
<feature type="transmembrane region" description="Helical" evidence="8">
    <location>
        <begin position="225"/>
        <end position="245"/>
    </location>
</feature>
<evidence type="ECO:0000259" key="9">
    <source>
        <dbReference type="Pfam" id="PF01699"/>
    </source>
</evidence>
<keyword evidence="4 8" id="KW-0812">Transmembrane</keyword>
<organism evidence="10 11">
    <name type="scientific">Cryomyces minteri</name>
    <dbReference type="NCBI Taxonomy" id="331657"/>
    <lineage>
        <taxon>Eukaryota</taxon>
        <taxon>Fungi</taxon>
        <taxon>Dikarya</taxon>
        <taxon>Ascomycota</taxon>
        <taxon>Pezizomycotina</taxon>
        <taxon>Dothideomycetes</taxon>
        <taxon>Dothideomycetes incertae sedis</taxon>
        <taxon>Cryomyces</taxon>
    </lineage>
</organism>
<feature type="compositionally biased region" description="Acidic residues" evidence="7">
    <location>
        <begin position="165"/>
        <end position="180"/>
    </location>
</feature>
<comment type="caution">
    <text evidence="10">The sequence shown here is derived from an EMBL/GenBank/DDBJ whole genome shotgun (WGS) entry which is preliminary data.</text>
</comment>
<feature type="domain" description="Sodium/calcium exchanger membrane region" evidence="9">
    <location>
        <begin position="10"/>
        <end position="148"/>
    </location>
</feature>
<evidence type="ECO:0000256" key="6">
    <source>
        <dbReference type="ARBA" id="ARBA00023136"/>
    </source>
</evidence>
<feature type="transmembrane region" description="Helical" evidence="8">
    <location>
        <begin position="137"/>
        <end position="155"/>
    </location>
</feature>
<dbReference type="PANTHER" id="PTHR10846:SF8">
    <property type="entry name" value="INNER MEMBRANE PROTEIN YRBG"/>
    <property type="match status" value="1"/>
</dbReference>
<evidence type="ECO:0000256" key="5">
    <source>
        <dbReference type="ARBA" id="ARBA00022989"/>
    </source>
</evidence>
<dbReference type="FunFam" id="1.20.1420.30:FF:000039">
    <property type="entry name" value="WGS project CABT00000000 data, contig 2.3"/>
    <property type="match status" value="1"/>
</dbReference>
<dbReference type="GO" id="GO:0005886">
    <property type="term" value="C:plasma membrane"/>
    <property type="evidence" value="ECO:0007669"/>
    <property type="project" value="TreeGrafter"/>
</dbReference>
<keyword evidence="3" id="KW-0813">Transport</keyword>
<dbReference type="PANTHER" id="PTHR10846">
    <property type="entry name" value="SODIUM/POTASSIUM/CALCIUM EXCHANGER"/>
    <property type="match status" value="1"/>
</dbReference>
<keyword evidence="3" id="KW-0050">Antiport</keyword>
<feature type="transmembrane region" description="Helical" evidence="8">
    <location>
        <begin position="7"/>
        <end position="24"/>
    </location>
</feature>